<dbReference type="EMBL" id="PKHR02000002">
    <property type="protein sequence ID" value="MEM5984619.1"/>
    <property type="molecule type" value="Genomic_DNA"/>
</dbReference>
<name>A0ABU9UEG4_9CORY</name>
<dbReference type="Proteomes" id="UP000235104">
    <property type="component" value="Unassembled WGS sequence"/>
</dbReference>
<accession>A0ABU9UEG4</accession>
<dbReference type="InterPro" id="IPR002586">
    <property type="entry name" value="CobQ/CobB/MinD/ParA_Nub-bd_dom"/>
</dbReference>
<keyword evidence="3" id="KW-1185">Reference proteome</keyword>
<dbReference type="PANTHER" id="PTHR13696">
    <property type="entry name" value="P-LOOP CONTAINING NUCLEOSIDE TRIPHOSPHATE HYDROLASE"/>
    <property type="match status" value="1"/>
</dbReference>
<dbReference type="PANTHER" id="PTHR13696:SF99">
    <property type="entry name" value="COBYRINIC ACID AC-DIAMIDE SYNTHASE"/>
    <property type="match status" value="1"/>
</dbReference>
<dbReference type="InterPro" id="IPR050678">
    <property type="entry name" value="DNA_Partitioning_ATPase"/>
</dbReference>
<dbReference type="Gene3D" id="3.40.50.300">
    <property type="entry name" value="P-loop containing nucleotide triphosphate hydrolases"/>
    <property type="match status" value="1"/>
</dbReference>
<evidence type="ECO:0000313" key="2">
    <source>
        <dbReference type="EMBL" id="MEM5984619.1"/>
    </source>
</evidence>
<evidence type="ECO:0000259" key="1">
    <source>
        <dbReference type="Pfam" id="PF01656"/>
    </source>
</evidence>
<dbReference type="CDD" id="cd02042">
    <property type="entry name" value="ParAB_family"/>
    <property type="match status" value="1"/>
</dbReference>
<dbReference type="PIRSF" id="PIRSF009320">
    <property type="entry name" value="Nuc_binding_HP_1000"/>
    <property type="match status" value="1"/>
</dbReference>
<evidence type="ECO:0000313" key="3">
    <source>
        <dbReference type="Proteomes" id="UP000235104"/>
    </source>
</evidence>
<gene>
    <name evidence="2" type="ORF">CYJ44_000360</name>
</gene>
<dbReference type="Pfam" id="PF01656">
    <property type="entry name" value="CbiA"/>
    <property type="match status" value="1"/>
</dbReference>
<comment type="caution">
    <text evidence="2">The sequence shown here is derived from an EMBL/GenBank/DDBJ whole genome shotgun (WGS) entry which is preliminary data.</text>
</comment>
<proteinExistence type="predicted"/>
<dbReference type="SUPFAM" id="SSF52540">
    <property type="entry name" value="P-loop containing nucleoside triphosphate hydrolases"/>
    <property type="match status" value="1"/>
</dbReference>
<dbReference type="InterPro" id="IPR027417">
    <property type="entry name" value="P-loop_NTPase"/>
</dbReference>
<dbReference type="RefSeq" id="WP_070531119.1">
    <property type="nucleotide sequence ID" value="NZ_PKHR02000002.1"/>
</dbReference>
<organism evidence="2 3">
    <name type="scientific">Corynebacterium hesseae</name>
    <dbReference type="NCBI Taxonomy" id="2913502"/>
    <lineage>
        <taxon>Bacteria</taxon>
        <taxon>Bacillati</taxon>
        <taxon>Actinomycetota</taxon>
        <taxon>Actinomycetes</taxon>
        <taxon>Mycobacteriales</taxon>
        <taxon>Corynebacteriaceae</taxon>
        <taxon>Corynebacterium</taxon>
    </lineage>
</organism>
<protein>
    <submittedName>
        <fullName evidence="2">ParA family protein</fullName>
    </submittedName>
</protein>
<feature type="domain" description="CobQ/CobB/MinD/ParA nucleotide binding" evidence="1">
    <location>
        <begin position="7"/>
        <end position="185"/>
    </location>
</feature>
<reference evidence="2" key="1">
    <citation type="submission" date="2017-12" db="EMBL/GenBank/DDBJ databases">
        <authorList>
            <person name="Thomas-White K."/>
            <person name="Wolfe A.J."/>
        </authorList>
    </citation>
    <scope>NUCLEOTIDE SEQUENCE</scope>
    <source>
        <strain evidence="2">UMB0043</strain>
    </source>
</reference>
<sequence>MPVISLLHAKGGVGKTTSTVWLAAAAYYSDKVNVPIHIIDADINQGTLSSWHEIAEENHQDNPNLPYADVTLHSGNYNQILKAFKKIPNDDIVIVDGPPGDHSMIQEVAKNSDLVLIPTKGTVTELEQVITTAQRGVPNGTDYRVLFTMWNRSSKTVEDCKEILKEAEIPYLWPPIPQRAALGNATGTWPANKRDQLYGYDFLFNQVLEILNG</sequence>